<dbReference type="KEGG" id="rsin:B6N60_02472"/>
<name>A0A975T7Q5_9NOST</name>
<evidence type="ECO:0000313" key="3">
    <source>
        <dbReference type="Proteomes" id="UP000683511"/>
    </source>
</evidence>
<dbReference type="PANTHER" id="PTHR39434">
    <property type="match status" value="1"/>
</dbReference>
<dbReference type="AlphaFoldDB" id="A0A975T7Q5"/>
<accession>A0A975T7Q5</accession>
<dbReference type="EMBL" id="CP021056">
    <property type="protein sequence ID" value="QXE23781.1"/>
    <property type="molecule type" value="Genomic_DNA"/>
</dbReference>
<dbReference type="InterPro" id="IPR004360">
    <property type="entry name" value="Glyas_Fos-R_dOase_dom"/>
</dbReference>
<reference evidence="2" key="1">
    <citation type="submission" date="2017-04" db="EMBL/GenBank/DDBJ databases">
        <title>Genome deletions in a multicellular cyanobacterial endosymbiont for morphological adaptation in marine diatoms.</title>
        <authorList>
            <person name="Wang Y."/>
            <person name="Gao H."/>
            <person name="Li R."/>
            <person name="Xu X."/>
        </authorList>
    </citation>
    <scope>NUCLEOTIDE SEQUENCE</scope>
    <source>
        <strain evidence="2">FACHB 800</strain>
    </source>
</reference>
<dbReference type="Gene3D" id="3.10.180.10">
    <property type="entry name" value="2,3-Dihydroxybiphenyl 1,2-Dioxygenase, domain 1"/>
    <property type="match status" value="1"/>
</dbReference>
<dbReference type="RefSeq" id="WP_190607146.1">
    <property type="nucleotide sequence ID" value="NZ_CP021056.1"/>
</dbReference>
<evidence type="ECO:0000313" key="2">
    <source>
        <dbReference type="EMBL" id="QXE23781.1"/>
    </source>
</evidence>
<evidence type="ECO:0000259" key="1">
    <source>
        <dbReference type="Pfam" id="PF00903"/>
    </source>
</evidence>
<gene>
    <name evidence="2" type="ORF">B6N60_02472</name>
</gene>
<dbReference type="SUPFAM" id="SSF54593">
    <property type="entry name" value="Glyoxalase/Bleomycin resistance protein/Dihydroxybiphenyl dioxygenase"/>
    <property type="match status" value="1"/>
</dbReference>
<keyword evidence="3" id="KW-1185">Reference proteome</keyword>
<proteinExistence type="predicted"/>
<dbReference type="InterPro" id="IPR029068">
    <property type="entry name" value="Glyas_Bleomycin-R_OHBP_Dase"/>
</dbReference>
<dbReference type="Pfam" id="PF00903">
    <property type="entry name" value="Glyoxalase"/>
    <property type="match status" value="1"/>
</dbReference>
<sequence>MNKTIFHLAFPVTDITQTKAFYVDGLGCIPGRENPHALILNLYGHQLVAHTTKEPLTPQRGIYPRHFGLVFTSEQDWQNLLEKSQSKQLAFREEAKERFVGSPLEHRTFFLEDPFYNLMEFKYYRYPESIFGNSEFNQIGDRPEH</sequence>
<organism evidence="2 3">
    <name type="scientific">Richelia sinica FACHB-800</name>
    <dbReference type="NCBI Taxonomy" id="1357546"/>
    <lineage>
        <taxon>Bacteria</taxon>
        <taxon>Bacillati</taxon>
        <taxon>Cyanobacteriota</taxon>
        <taxon>Cyanophyceae</taxon>
        <taxon>Nostocales</taxon>
        <taxon>Nostocaceae</taxon>
        <taxon>Richelia</taxon>
    </lineage>
</organism>
<protein>
    <submittedName>
        <fullName evidence="2">Glyoxalase/bleomycin resistance protein/dioxygenase</fullName>
    </submittedName>
</protein>
<dbReference type="Proteomes" id="UP000683511">
    <property type="component" value="Chromosome"/>
</dbReference>
<dbReference type="PANTHER" id="PTHR39434:SF1">
    <property type="entry name" value="VOC DOMAIN-CONTAINING PROTEIN"/>
    <property type="match status" value="1"/>
</dbReference>
<feature type="domain" description="Glyoxalase/fosfomycin resistance/dioxygenase" evidence="1">
    <location>
        <begin position="5"/>
        <end position="121"/>
    </location>
</feature>